<gene>
    <name evidence="11" type="primary">yidC_2</name>
    <name evidence="11" type="ORF">NCTC9185_04760</name>
</gene>
<dbReference type="EMBL" id="CABDVU010000001">
    <property type="protein sequence ID" value="VTN12774.1"/>
    <property type="molecule type" value="Genomic_DNA"/>
</dbReference>
<evidence type="ECO:0000256" key="3">
    <source>
        <dbReference type="ARBA" id="ARBA00015325"/>
    </source>
</evidence>
<evidence type="ECO:0000313" key="12">
    <source>
        <dbReference type="Proteomes" id="UP000339249"/>
    </source>
</evidence>
<dbReference type="GO" id="GO:0015031">
    <property type="term" value="P:protein transport"/>
    <property type="evidence" value="ECO:0007669"/>
    <property type="project" value="UniProtKB-KW"/>
</dbReference>
<evidence type="ECO:0000256" key="4">
    <source>
        <dbReference type="ARBA" id="ARBA00022448"/>
    </source>
</evidence>
<keyword evidence="5" id="KW-0472">Membrane</keyword>
<comment type="subcellular location">
    <subcellularLocation>
        <location evidence="1">Cell membrane</location>
        <topology evidence="1">Multi-pass membrane protein</topology>
    </subcellularLocation>
</comment>
<evidence type="ECO:0000259" key="10">
    <source>
        <dbReference type="Pfam" id="PF14849"/>
    </source>
</evidence>
<evidence type="ECO:0000256" key="8">
    <source>
        <dbReference type="ARBA" id="ARBA00033245"/>
    </source>
</evidence>
<evidence type="ECO:0000256" key="9">
    <source>
        <dbReference type="ARBA" id="ARBA00033342"/>
    </source>
</evidence>
<dbReference type="InterPro" id="IPR028053">
    <property type="entry name" value="Membr_insert_YidC_N"/>
</dbReference>
<proteinExistence type="inferred from homology"/>
<evidence type="ECO:0000256" key="7">
    <source>
        <dbReference type="ARBA" id="ARBA00023186"/>
    </source>
</evidence>
<sequence length="66" mass="7532">MLWVGPAIQDKMAAVAPHLDLTVDYGWLWFISQPLFKLLKWIHSFLGNWASRSSLLPLSFVASCTR</sequence>
<dbReference type="NCBIfam" id="TIGR03593">
    <property type="entry name" value="yidC_nterm"/>
    <property type="match status" value="1"/>
</dbReference>
<evidence type="ECO:0000256" key="6">
    <source>
        <dbReference type="ARBA" id="ARBA00022927"/>
    </source>
</evidence>
<keyword evidence="6" id="KW-0653">Protein transport</keyword>
<evidence type="ECO:0000256" key="1">
    <source>
        <dbReference type="ARBA" id="ARBA00004651"/>
    </source>
</evidence>
<protein>
    <recommendedName>
        <fullName evidence="3">Membrane protein insertase YidC</fullName>
    </recommendedName>
    <alternativeName>
        <fullName evidence="9">Foldase YidC</fullName>
    </alternativeName>
    <alternativeName>
        <fullName evidence="8">Membrane integrase YidC</fullName>
    </alternativeName>
</protein>
<organism evidence="11 12">
    <name type="scientific">Raoultella terrigena</name>
    <name type="common">Klebsiella terrigena</name>
    <dbReference type="NCBI Taxonomy" id="577"/>
    <lineage>
        <taxon>Bacteria</taxon>
        <taxon>Pseudomonadati</taxon>
        <taxon>Pseudomonadota</taxon>
        <taxon>Gammaproteobacteria</taxon>
        <taxon>Enterobacterales</taxon>
        <taxon>Enterobacteriaceae</taxon>
        <taxon>Klebsiella/Raoultella group</taxon>
        <taxon>Raoultella</taxon>
    </lineage>
</organism>
<name>A0A4V6YW50_RAOTE</name>
<keyword evidence="7" id="KW-0143">Chaperone</keyword>
<dbReference type="Proteomes" id="UP000339249">
    <property type="component" value="Unassembled WGS sequence"/>
</dbReference>
<evidence type="ECO:0000256" key="5">
    <source>
        <dbReference type="ARBA" id="ARBA00022475"/>
    </source>
</evidence>
<dbReference type="AlphaFoldDB" id="A0A4V6YW50"/>
<feature type="domain" description="Membrane insertase YidC N-terminal" evidence="10">
    <location>
        <begin position="2"/>
        <end position="38"/>
    </location>
</feature>
<reference evidence="11 12" key="1">
    <citation type="submission" date="2019-04" db="EMBL/GenBank/DDBJ databases">
        <authorList>
            <consortium name="Pathogen Informatics"/>
        </authorList>
    </citation>
    <scope>NUCLEOTIDE SEQUENCE [LARGE SCALE GENOMIC DNA]</scope>
    <source>
        <strain evidence="11 12">NCTC9185</strain>
    </source>
</reference>
<comment type="similarity">
    <text evidence="2">Belongs to the OXA1/ALB3/YidC family. Type 1 subfamily.</text>
</comment>
<keyword evidence="4" id="KW-0813">Transport</keyword>
<evidence type="ECO:0000256" key="2">
    <source>
        <dbReference type="ARBA" id="ARBA00010527"/>
    </source>
</evidence>
<dbReference type="Pfam" id="PF14849">
    <property type="entry name" value="YidC_periplas"/>
    <property type="match status" value="1"/>
</dbReference>
<keyword evidence="5" id="KW-1003">Cell membrane</keyword>
<accession>A0A4V6YW50</accession>
<evidence type="ECO:0000313" key="11">
    <source>
        <dbReference type="EMBL" id="VTN12774.1"/>
    </source>
</evidence>